<comment type="caution">
    <text evidence="1">The sequence shown here is derived from an EMBL/GenBank/DDBJ whole genome shotgun (WGS) entry which is preliminary data.</text>
</comment>
<organism evidence="1 2">
    <name type="scientific">Exiguobacterium alkaliphilum</name>
    <dbReference type="NCBI Taxonomy" id="1428684"/>
    <lineage>
        <taxon>Bacteria</taxon>
        <taxon>Bacillati</taxon>
        <taxon>Bacillota</taxon>
        <taxon>Bacilli</taxon>
        <taxon>Bacillales</taxon>
        <taxon>Bacillales Family XII. Incertae Sedis</taxon>
        <taxon>Exiguobacterium</taxon>
    </lineage>
</organism>
<keyword evidence="2" id="KW-1185">Reference proteome</keyword>
<reference evidence="1 2" key="1">
    <citation type="submission" date="2022-07" db="EMBL/GenBank/DDBJ databases">
        <title>Genomic and pangenome structural analysis of the polyextremophile Exiguobacterium.</title>
        <authorList>
            <person name="Shen L."/>
        </authorList>
    </citation>
    <scope>NUCLEOTIDE SEQUENCE [LARGE SCALE GENOMIC DNA]</scope>
    <source>
        <strain evidence="1 2">12_1</strain>
    </source>
</reference>
<accession>A0ABT2L1G5</accession>
<evidence type="ECO:0000313" key="1">
    <source>
        <dbReference type="EMBL" id="MCT4796149.1"/>
    </source>
</evidence>
<evidence type="ECO:0008006" key="3">
    <source>
        <dbReference type="Google" id="ProtNLM"/>
    </source>
</evidence>
<protein>
    <recommendedName>
        <fullName evidence="3">Helicase/UvrB N-terminal domain-containing protein</fullName>
    </recommendedName>
</protein>
<dbReference type="EMBL" id="JANIEK010000051">
    <property type="protein sequence ID" value="MCT4796149.1"/>
    <property type="molecule type" value="Genomic_DNA"/>
</dbReference>
<sequence>MEKVKVIDAICGAGKTSYAIQMMNENTFGKKFIFVTPFLSEVKRVIGATNLNMATPIAARGKGKKLDHLKKLLADGRSIAITHQLFKMMDHEAHELIQQSDYTLIMDEVAEVIEVFPIASQDIDILINDGHIKIEKDSSVTWLSDYKQDEKHAIFADVKNAANLGILKAFGNTKLQMVSLLPINSFSNFKEVYILTYLFDGQLQKYYYDYFDLQYKKYSVIKKGDLYKLVSYHNKYDQREKLKELLTIYEDYETQGRPSTLNSNYFARVKKTNRYLLSYSWYESATPEKYKRLQQNLTSFFRTQATTDNDKLFWTTYKSKAKRLSNAKCKFNKYDDREKDNFVPCTIRATNDYAHCTAMAYMVNRFLNPVEKQFFLSHDIDVDEDLLALSELIQFMFRGSIRNGEKMACYIPSERQRDLLKKYLDYLL</sequence>
<dbReference type="Proteomes" id="UP001206821">
    <property type="component" value="Unassembled WGS sequence"/>
</dbReference>
<proteinExistence type="predicted"/>
<name>A0ABT2L1G5_9BACL</name>
<gene>
    <name evidence="1" type="ORF">NQG31_11375</name>
</gene>
<evidence type="ECO:0000313" key="2">
    <source>
        <dbReference type="Proteomes" id="UP001206821"/>
    </source>
</evidence>
<dbReference type="RefSeq" id="WP_034816544.1">
    <property type="nucleotide sequence ID" value="NZ_JANIEK010000051.1"/>
</dbReference>